<keyword evidence="1" id="KW-1185">Reference proteome</keyword>
<sequence length="191" mass="21100">MQGDAQLDVLVHAQGRSHARQCGRLQTNQLLVQFFFFGPDHKPAFKVTDCLRRRQGAQAGLNITVTTLRQSLPNVLLRILQPVLQLLAMMQFYLPQQGTLIQIQTLQIAKGRLAGVLQQAEHVHLGMAGIQRQAVIGNVQGLIAAFKGTAQGMQRVAQTSAAHADRVFMPDRFRQTAATDGFTLRQSQHGQ</sequence>
<evidence type="ECO:0000313" key="2">
    <source>
        <dbReference type="WBParaSite" id="L893_g19744.t1"/>
    </source>
</evidence>
<dbReference type="WBParaSite" id="L893_g19744.t1">
    <property type="protein sequence ID" value="L893_g19744.t1"/>
    <property type="gene ID" value="L893_g19744"/>
</dbReference>
<organism evidence="1 2">
    <name type="scientific">Steinernema glaseri</name>
    <dbReference type="NCBI Taxonomy" id="37863"/>
    <lineage>
        <taxon>Eukaryota</taxon>
        <taxon>Metazoa</taxon>
        <taxon>Ecdysozoa</taxon>
        <taxon>Nematoda</taxon>
        <taxon>Chromadorea</taxon>
        <taxon>Rhabditida</taxon>
        <taxon>Tylenchina</taxon>
        <taxon>Panagrolaimomorpha</taxon>
        <taxon>Strongyloidoidea</taxon>
        <taxon>Steinernematidae</taxon>
        <taxon>Steinernema</taxon>
    </lineage>
</organism>
<protein>
    <submittedName>
        <fullName evidence="2">VPS13_C domain-containing protein</fullName>
    </submittedName>
</protein>
<dbReference type="AlphaFoldDB" id="A0A1I7YUU8"/>
<evidence type="ECO:0000313" key="1">
    <source>
        <dbReference type="Proteomes" id="UP000095287"/>
    </source>
</evidence>
<proteinExistence type="predicted"/>
<reference evidence="2" key="1">
    <citation type="submission" date="2016-11" db="UniProtKB">
        <authorList>
            <consortium name="WormBaseParasite"/>
        </authorList>
    </citation>
    <scope>IDENTIFICATION</scope>
</reference>
<accession>A0A1I7YUU8</accession>
<name>A0A1I7YUU8_9BILA</name>
<dbReference type="Proteomes" id="UP000095287">
    <property type="component" value="Unplaced"/>
</dbReference>